<feature type="region of interest" description="Disordered" evidence="1">
    <location>
        <begin position="110"/>
        <end position="141"/>
    </location>
</feature>
<gene>
    <name evidence="2" type="ORF">F5050DRAFT_1809216</name>
</gene>
<evidence type="ECO:0000256" key="1">
    <source>
        <dbReference type="SAM" id="MobiDB-lite"/>
    </source>
</evidence>
<feature type="region of interest" description="Disordered" evidence="1">
    <location>
        <begin position="185"/>
        <end position="237"/>
    </location>
</feature>
<feature type="compositionally biased region" description="Polar residues" evidence="1">
    <location>
        <begin position="220"/>
        <end position="237"/>
    </location>
</feature>
<name>A0ABQ8Q8H3_9AGAR</name>
<comment type="caution">
    <text evidence="2">The sequence shown here is derived from an EMBL/GenBank/DDBJ whole genome shotgun (WGS) entry which is preliminary data.</text>
</comment>
<evidence type="ECO:0000313" key="3">
    <source>
        <dbReference type="Proteomes" id="UP001163828"/>
    </source>
</evidence>
<organism evidence="2 3">
    <name type="scientific">Lentinula boryana</name>
    <dbReference type="NCBI Taxonomy" id="40481"/>
    <lineage>
        <taxon>Eukaryota</taxon>
        <taxon>Fungi</taxon>
        <taxon>Dikarya</taxon>
        <taxon>Basidiomycota</taxon>
        <taxon>Agaricomycotina</taxon>
        <taxon>Agaricomycetes</taxon>
        <taxon>Agaricomycetidae</taxon>
        <taxon>Agaricales</taxon>
        <taxon>Marasmiineae</taxon>
        <taxon>Omphalotaceae</taxon>
        <taxon>Lentinula</taxon>
    </lineage>
</organism>
<protein>
    <submittedName>
        <fullName evidence="2">Uncharacterized protein</fullName>
    </submittedName>
</protein>
<evidence type="ECO:0000313" key="2">
    <source>
        <dbReference type="EMBL" id="KAJ3994835.1"/>
    </source>
</evidence>
<sequence length="237" mass="25752">MTQLEIDDQHYVSSSRTDPFFEFESKVCLGHLDVKPTTAHRESRPNRGFELLQLIKEKDLLILPLGSSTTHSLELTLKKARDSAVPTKRKRYSPSFGHLRPVIDISQAASGRGAGQVKNAPSSSGPDFAHEHTPTTMRKRKSVVSRVVCLHNLVLPRLSSRWASYTCLSPPSSSLQDVIPLTVENDKDNVDPETNASSTAAAITSPPHPSSTLSTGTPAPSHTTSVTQTVPSFSPGY</sequence>
<accession>A0ABQ8Q8H3</accession>
<dbReference type="Proteomes" id="UP001163828">
    <property type="component" value="Unassembled WGS sequence"/>
</dbReference>
<dbReference type="EMBL" id="MU790681">
    <property type="protein sequence ID" value="KAJ3994835.1"/>
    <property type="molecule type" value="Genomic_DNA"/>
</dbReference>
<reference evidence="2" key="1">
    <citation type="submission" date="2022-08" db="EMBL/GenBank/DDBJ databases">
        <authorList>
            <consortium name="DOE Joint Genome Institute"/>
            <person name="Min B."/>
            <person name="Riley R."/>
            <person name="Sierra-Patev S."/>
            <person name="Naranjo-Ortiz M."/>
            <person name="Looney B."/>
            <person name="Konkel Z."/>
            <person name="Slot J.C."/>
            <person name="Sakamoto Y."/>
            <person name="Steenwyk J.L."/>
            <person name="Rokas A."/>
            <person name="Carro J."/>
            <person name="Camarero S."/>
            <person name="Ferreira P."/>
            <person name="Molpeceres G."/>
            <person name="Ruiz-Duenas F.J."/>
            <person name="Serrano A."/>
            <person name="Henrissat B."/>
            <person name="Drula E."/>
            <person name="Hughes K.W."/>
            <person name="Mata J.L."/>
            <person name="Ishikawa N.K."/>
            <person name="Vargas-Isla R."/>
            <person name="Ushijima S."/>
            <person name="Smith C.A."/>
            <person name="Ahrendt S."/>
            <person name="Andreopoulos W."/>
            <person name="He G."/>
            <person name="Labutti K."/>
            <person name="Lipzen A."/>
            <person name="Ng V."/>
            <person name="Sandor L."/>
            <person name="Barry K."/>
            <person name="Martinez A.T."/>
            <person name="Xiao Y."/>
            <person name="Gibbons J.G."/>
            <person name="Terashima K."/>
            <person name="Hibbett D.S."/>
            <person name="Grigoriev I.V."/>
        </authorList>
    </citation>
    <scope>NUCLEOTIDE SEQUENCE</scope>
    <source>
        <strain evidence="2">TFB10827</strain>
    </source>
</reference>
<keyword evidence="3" id="KW-1185">Reference proteome</keyword>
<feature type="compositionally biased region" description="Low complexity" evidence="1">
    <location>
        <begin position="194"/>
        <end position="218"/>
    </location>
</feature>
<proteinExistence type="predicted"/>